<dbReference type="EMBL" id="JAULSO010000002">
    <property type="protein sequence ID" value="KAK3688361.1"/>
    <property type="molecule type" value="Genomic_DNA"/>
</dbReference>
<name>A0AAE0X9K1_9PEZI</name>
<dbReference type="InterPro" id="IPR021460">
    <property type="entry name" value="DUF3112"/>
</dbReference>
<proteinExistence type="predicted"/>
<feature type="transmembrane region" description="Helical" evidence="2">
    <location>
        <begin position="12"/>
        <end position="36"/>
    </location>
</feature>
<feature type="transmembrane region" description="Helical" evidence="2">
    <location>
        <begin position="48"/>
        <end position="68"/>
    </location>
</feature>
<reference evidence="3" key="1">
    <citation type="journal article" date="2023" name="Mol. Phylogenet. Evol.">
        <title>Genome-scale phylogeny and comparative genomics of the fungal order Sordariales.</title>
        <authorList>
            <person name="Hensen N."/>
            <person name="Bonometti L."/>
            <person name="Westerberg I."/>
            <person name="Brannstrom I.O."/>
            <person name="Guillou S."/>
            <person name="Cros-Aarteil S."/>
            <person name="Calhoun S."/>
            <person name="Haridas S."/>
            <person name="Kuo A."/>
            <person name="Mondo S."/>
            <person name="Pangilinan J."/>
            <person name="Riley R."/>
            <person name="LaButti K."/>
            <person name="Andreopoulos B."/>
            <person name="Lipzen A."/>
            <person name="Chen C."/>
            <person name="Yan M."/>
            <person name="Daum C."/>
            <person name="Ng V."/>
            <person name="Clum A."/>
            <person name="Steindorff A."/>
            <person name="Ohm R.A."/>
            <person name="Martin F."/>
            <person name="Silar P."/>
            <person name="Natvig D.O."/>
            <person name="Lalanne C."/>
            <person name="Gautier V."/>
            <person name="Ament-Velasquez S.L."/>
            <person name="Kruys A."/>
            <person name="Hutchinson M.I."/>
            <person name="Powell A.J."/>
            <person name="Barry K."/>
            <person name="Miller A.N."/>
            <person name="Grigoriev I.V."/>
            <person name="Debuchy R."/>
            <person name="Gladieux P."/>
            <person name="Hiltunen Thoren M."/>
            <person name="Johannesson H."/>
        </authorList>
    </citation>
    <scope>NUCLEOTIDE SEQUENCE</scope>
    <source>
        <strain evidence="3">CBS 314.62</strain>
    </source>
</reference>
<keyword evidence="2" id="KW-0472">Membrane</keyword>
<evidence type="ECO:0000256" key="2">
    <source>
        <dbReference type="SAM" id="Phobius"/>
    </source>
</evidence>
<protein>
    <submittedName>
        <fullName evidence="3">Uncharacterized protein</fullName>
    </submittedName>
</protein>
<dbReference type="PANTHER" id="PTHR35184">
    <property type="entry name" value="YALI0C10208P"/>
    <property type="match status" value="1"/>
</dbReference>
<dbReference type="PANTHER" id="PTHR35184:SF1">
    <property type="entry name" value="INTEGRAL MEMBRANE PROTEIN"/>
    <property type="match status" value="1"/>
</dbReference>
<feature type="region of interest" description="Disordered" evidence="1">
    <location>
        <begin position="298"/>
        <end position="337"/>
    </location>
</feature>
<feature type="transmembrane region" description="Helical" evidence="2">
    <location>
        <begin position="169"/>
        <end position="194"/>
    </location>
</feature>
<reference evidence="3" key="2">
    <citation type="submission" date="2023-06" db="EMBL/GenBank/DDBJ databases">
        <authorList>
            <consortium name="Lawrence Berkeley National Laboratory"/>
            <person name="Haridas S."/>
            <person name="Hensen N."/>
            <person name="Bonometti L."/>
            <person name="Westerberg I."/>
            <person name="Brannstrom I.O."/>
            <person name="Guillou S."/>
            <person name="Cros-Aarteil S."/>
            <person name="Calhoun S."/>
            <person name="Kuo A."/>
            <person name="Mondo S."/>
            <person name="Pangilinan J."/>
            <person name="Riley R."/>
            <person name="Labutti K."/>
            <person name="Andreopoulos B."/>
            <person name="Lipzen A."/>
            <person name="Chen C."/>
            <person name="Yanf M."/>
            <person name="Daum C."/>
            <person name="Ng V."/>
            <person name="Clum A."/>
            <person name="Steindorff A."/>
            <person name="Ohm R."/>
            <person name="Martin F."/>
            <person name="Silar P."/>
            <person name="Natvig D."/>
            <person name="Lalanne C."/>
            <person name="Gautier V."/>
            <person name="Ament-Velasquez S.L."/>
            <person name="Kruys A."/>
            <person name="Hutchinson M.I."/>
            <person name="Powell A.J."/>
            <person name="Barry K."/>
            <person name="Miller A.N."/>
            <person name="Grigoriev I.V."/>
            <person name="Debuchy R."/>
            <person name="Gladieux P."/>
            <person name="Thoren M.H."/>
            <person name="Johannesson H."/>
        </authorList>
    </citation>
    <scope>NUCLEOTIDE SEQUENCE</scope>
    <source>
        <strain evidence="3">CBS 314.62</strain>
    </source>
</reference>
<gene>
    <name evidence="3" type="ORF">B0T22DRAFT_459255</name>
</gene>
<accession>A0AAE0X9K1</accession>
<comment type="caution">
    <text evidence="3">The sequence shown here is derived from an EMBL/GenBank/DDBJ whole genome shotgun (WGS) entry which is preliminary data.</text>
</comment>
<feature type="transmembrane region" description="Helical" evidence="2">
    <location>
        <begin position="80"/>
        <end position="106"/>
    </location>
</feature>
<keyword evidence="4" id="KW-1185">Reference proteome</keyword>
<keyword evidence="2" id="KW-1133">Transmembrane helix</keyword>
<feature type="transmembrane region" description="Helical" evidence="2">
    <location>
        <begin position="126"/>
        <end position="149"/>
    </location>
</feature>
<sequence length="357" mass="39067">MAIFQINRRQGYKFLFSGLLFGFCMARIVALSMRIVWATHPGDIRVAISSQIFTAAGVILLFVTNLVFTQRIVRAYHPFFGWHAAVGVFFKVLFASIVAVLVTVITVTVQSFFTLDGATRAADRDVQLFCGTFFASMAFLPIPLVLLALAIPRRTRIDKFGQGHFRTKFALLFFTVTLLSAGAIFRCVTAYMSRPVTDPAWFQSKACYYCFNFGIEVIVVYTYALSRFDRRFHVPDGSSAPGHYSSSEYGASRSAISVAAAAAVAASAGADAGAGATEGMGRSIADLEKRVSLFTNGKRTSGWSDKSKRHSKSGGSSKSVKIVYADSPSDSDSATREADMEWMAKAMRELYGESEDE</sequence>
<evidence type="ECO:0000313" key="4">
    <source>
        <dbReference type="Proteomes" id="UP001270362"/>
    </source>
</evidence>
<keyword evidence="2" id="KW-0812">Transmembrane</keyword>
<dbReference type="Pfam" id="PF11309">
    <property type="entry name" value="DUF3112"/>
    <property type="match status" value="1"/>
</dbReference>
<dbReference type="Proteomes" id="UP001270362">
    <property type="component" value="Unassembled WGS sequence"/>
</dbReference>
<dbReference type="AlphaFoldDB" id="A0AAE0X9K1"/>
<evidence type="ECO:0000256" key="1">
    <source>
        <dbReference type="SAM" id="MobiDB-lite"/>
    </source>
</evidence>
<organism evidence="3 4">
    <name type="scientific">Podospora appendiculata</name>
    <dbReference type="NCBI Taxonomy" id="314037"/>
    <lineage>
        <taxon>Eukaryota</taxon>
        <taxon>Fungi</taxon>
        <taxon>Dikarya</taxon>
        <taxon>Ascomycota</taxon>
        <taxon>Pezizomycotina</taxon>
        <taxon>Sordariomycetes</taxon>
        <taxon>Sordariomycetidae</taxon>
        <taxon>Sordariales</taxon>
        <taxon>Podosporaceae</taxon>
        <taxon>Podospora</taxon>
    </lineage>
</organism>
<feature type="transmembrane region" description="Helical" evidence="2">
    <location>
        <begin position="206"/>
        <end position="225"/>
    </location>
</feature>
<evidence type="ECO:0000313" key="3">
    <source>
        <dbReference type="EMBL" id="KAK3688361.1"/>
    </source>
</evidence>